<dbReference type="PROSITE" id="PS50937">
    <property type="entry name" value="HTH_MERR_2"/>
    <property type="match status" value="1"/>
</dbReference>
<reference evidence="6 7" key="1">
    <citation type="submission" date="2023-03" db="EMBL/GenBank/DDBJ databases">
        <title>Bacillus Genome Sequencing.</title>
        <authorList>
            <person name="Dunlap C."/>
        </authorList>
    </citation>
    <scope>NUCLEOTIDE SEQUENCE [LARGE SCALE GENOMIC DNA]</scope>
    <source>
        <strain evidence="6 7">B-23453</strain>
    </source>
</reference>
<sequence length="98" mass="11441">MNKKVISIGTVCELTGLSERQIRYYEERKLIFPERMNGGIRKYSFLDVEILIDIANKREEGVQTAEIKKEMNKKNKYDAAARDQAIKGQLNAYFHKRS</sequence>
<keyword evidence="4" id="KW-0804">Transcription</keyword>
<keyword evidence="1" id="KW-0678">Repressor</keyword>
<dbReference type="InterPro" id="IPR000551">
    <property type="entry name" value="MerR-type_HTH_dom"/>
</dbReference>
<dbReference type="Proteomes" id="UP001341444">
    <property type="component" value="Unassembled WGS sequence"/>
</dbReference>
<name>A0ABU6MHN3_9BACI</name>
<evidence type="ECO:0000256" key="4">
    <source>
        <dbReference type="ARBA" id="ARBA00023163"/>
    </source>
</evidence>
<dbReference type="InterPro" id="IPR009061">
    <property type="entry name" value="DNA-bd_dom_put_sf"/>
</dbReference>
<evidence type="ECO:0000256" key="2">
    <source>
        <dbReference type="ARBA" id="ARBA00023015"/>
    </source>
</evidence>
<dbReference type="InterPro" id="IPR047057">
    <property type="entry name" value="MerR_fam"/>
</dbReference>
<keyword evidence="3" id="KW-0238">DNA-binding</keyword>
<dbReference type="PANTHER" id="PTHR30204:SF65">
    <property type="entry name" value="HTH-TYPE TRANSCRIPTIONAL REGULATOR TNRA"/>
    <property type="match status" value="1"/>
</dbReference>
<dbReference type="Pfam" id="PF13411">
    <property type="entry name" value="MerR_1"/>
    <property type="match status" value="1"/>
</dbReference>
<dbReference type="RefSeq" id="WP_066270314.1">
    <property type="nucleotide sequence ID" value="NZ_JARMAB010000019.1"/>
</dbReference>
<evidence type="ECO:0000256" key="3">
    <source>
        <dbReference type="ARBA" id="ARBA00023125"/>
    </source>
</evidence>
<dbReference type="SMART" id="SM00422">
    <property type="entry name" value="HTH_MERR"/>
    <property type="match status" value="1"/>
</dbReference>
<keyword evidence="7" id="KW-1185">Reference proteome</keyword>
<dbReference type="PANTHER" id="PTHR30204">
    <property type="entry name" value="REDOX-CYCLING DRUG-SENSING TRANSCRIPTIONAL ACTIVATOR SOXR"/>
    <property type="match status" value="1"/>
</dbReference>
<organism evidence="6 7">
    <name type="scientific">Heyndrickxia acidicola</name>
    <dbReference type="NCBI Taxonomy" id="209389"/>
    <lineage>
        <taxon>Bacteria</taxon>
        <taxon>Bacillati</taxon>
        <taxon>Bacillota</taxon>
        <taxon>Bacilli</taxon>
        <taxon>Bacillales</taxon>
        <taxon>Bacillaceae</taxon>
        <taxon>Heyndrickxia</taxon>
    </lineage>
</organism>
<dbReference type="Gene3D" id="1.10.1660.10">
    <property type="match status" value="1"/>
</dbReference>
<keyword evidence="2" id="KW-0805">Transcription regulation</keyword>
<proteinExistence type="predicted"/>
<evidence type="ECO:0000256" key="1">
    <source>
        <dbReference type="ARBA" id="ARBA00022491"/>
    </source>
</evidence>
<evidence type="ECO:0000313" key="6">
    <source>
        <dbReference type="EMBL" id="MED1204020.1"/>
    </source>
</evidence>
<dbReference type="SUPFAM" id="SSF46955">
    <property type="entry name" value="Putative DNA-binding domain"/>
    <property type="match status" value="1"/>
</dbReference>
<evidence type="ECO:0000259" key="5">
    <source>
        <dbReference type="PROSITE" id="PS50937"/>
    </source>
</evidence>
<protein>
    <submittedName>
        <fullName evidence="6">MerR family transcriptional regulator</fullName>
    </submittedName>
</protein>
<feature type="domain" description="HTH merR-type" evidence="5">
    <location>
        <begin position="5"/>
        <end position="73"/>
    </location>
</feature>
<dbReference type="EMBL" id="JARMAB010000019">
    <property type="protein sequence ID" value="MED1204020.1"/>
    <property type="molecule type" value="Genomic_DNA"/>
</dbReference>
<comment type="caution">
    <text evidence="6">The sequence shown here is derived from an EMBL/GenBank/DDBJ whole genome shotgun (WGS) entry which is preliminary data.</text>
</comment>
<accession>A0ABU6MHN3</accession>
<gene>
    <name evidence="6" type="ORF">P4T90_13255</name>
</gene>
<evidence type="ECO:0000313" key="7">
    <source>
        <dbReference type="Proteomes" id="UP001341444"/>
    </source>
</evidence>